<evidence type="ECO:0000256" key="4">
    <source>
        <dbReference type="ARBA" id="ARBA00022833"/>
    </source>
</evidence>
<organism evidence="6">
    <name type="scientific">bioreactor metagenome</name>
    <dbReference type="NCBI Taxonomy" id="1076179"/>
    <lineage>
        <taxon>unclassified sequences</taxon>
        <taxon>metagenomes</taxon>
        <taxon>ecological metagenomes</taxon>
    </lineage>
</organism>
<accession>A0A644XZH8</accession>
<evidence type="ECO:0000256" key="1">
    <source>
        <dbReference type="ARBA" id="ARBA00001947"/>
    </source>
</evidence>
<comment type="caution">
    <text evidence="6">The sequence shown here is derived from an EMBL/GenBank/DDBJ whole genome shotgun (WGS) entry which is preliminary data.</text>
</comment>
<evidence type="ECO:0000256" key="2">
    <source>
        <dbReference type="ARBA" id="ARBA00022723"/>
    </source>
</evidence>
<dbReference type="AlphaFoldDB" id="A0A644XZH8"/>
<keyword evidence="4" id="KW-0862">Zinc</keyword>
<dbReference type="SMART" id="SM00849">
    <property type="entry name" value="Lactamase_B"/>
    <property type="match status" value="1"/>
</dbReference>
<comment type="cofactor">
    <cofactor evidence="1">
        <name>Zn(2+)</name>
        <dbReference type="ChEBI" id="CHEBI:29105"/>
    </cofactor>
</comment>
<proteinExistence type="predicted"/>
<dbReference type="GO" id="GO:0046872">
    <property type="term" value="F:metal ion binding"/>
    <property type="evidence" value="ECO:0007669"/>
    <property type="project" value="UniProtKB-KW"/>
</dbReference>
<reference evidence="6" key="1">
    <citation type="submission" date="2019-08" db="EMBL/GenBank/DDBJ databases">
        <authorList>
            <person name="Kucharzyk K."/>
            <person name="Murdoch R.W."/>
            <person name="Higgins S."/>
            <person name="Loffler F."/>
        </authorList>
    </citation>
    <scope>NUCLEOTIDE SEQUENCE</scope>
</reference>
<dbReference type="PANTHER" id="PTHR46233">
    <property type="entry name" value="HYDROXYACYLGLUTATHIONE HYDROLASE GLOC"/>
    <property type="match status" value="1"/>
</dbReference>
<feature type="domain" description="Metallo-beta-lactamase" evidence="5">
    <location>
        <begin position="12"/>
        <end position="190"/>
    </location>
</feature>
<dbReference type="InterPro" id="IPR051453">
    <property type="entry name" value="MBL_Glyoxalase_II"/>
</dbReference>
<evidence type="ECO:0000256" key="3">
    <source>
        <dbReference type="ARBA" id="ARBA00022801"/>
    </source>
</evidence>
<name>A0A644XZH8_9ZZZZ</name>
<dbReference type="GO" id="GO:0016787">
    <property type="term" value="F:hydrolase activity"/>
    <property type="evidence" value="ECO:0007669"/>
    <property type="project" value="UniProtKB-KW"/>
</dbReference>
<dbReference type="CDD" id="cd06262">
    <property type="entry name" value="metallo-hydrolase-like_MBL-fold"/>
    <property type="match status" value="1"/>
</dbReference>
<dbReference type="PANTHER" id="PTHR46233:SF3">
    <property type="entry name" value="HYDROXYACYLGLUTATHIONE HYDROLASE GLOC"/>
    <property type="match status" value="1"/>
</dbReference>
<dbReference type="Gene3D" id="3.60.15.10">
    <property type="entry name" value="Ribonuclease Z/Hydroxyacylglutathione hydrolase-like"/>
    <property type="match status" value="1"/>
</dbReference>
<keyword evidence="3" id="KW-0378">Hydrolase</keyword>
<dbReference type="Pfam" id="PF00753">
    <property type="entry name" value="Lactamase_B"/>
    <property type="match status" value="1"/>
</dbReference>
<dbReference type="InterPro" id="IPR001279">
    <property type="entry name" value="Metallo-B-lactamas"/>
</dbReference>
<evidence type="ECO:0000313" key="6">
    <source>
        <dbReference type="EMBL" id="MPM21656.1"/>
    </source>
</evidence>
<dbReference type="EMBL" id="VSSQ01003637">
    <property type="protein sequence ID" value="MPM21656.1"/>
    <property type="molecule type" value="Genomic_DNA"/>
</dbReference>
<protein>
    <recommendedName>
        <fullName evidence="5">Metallo-beta-lactamase domain-containing protein</fullName>
    </recommendedName>
</protein>
<gene>
    <name evidence="6" type="ORF">SDC9_68101</name>
</gene>
<sequence>MLFKQIINGSLGENAYLIAADGQKTCAVVDPGEAEPVLAALKAEGLGCEAILLTHGHFDHIGGVRKLKDATGAKIYIHEADAGMLMSNRMSLAVLIGSMIPSAEPDVLLQGGETLSIAGLNIRVIHTPGHTKGGVCFAVEGEGVLLTGDTLFHTDAGRTDFPGGSAKDLYHSIVDGLYTLEGAYTVYPGHEESTTLDEERKNNLFTIAGARHGW</sequence>
<dbReference type="InterPro" id="IPR036866">
    <property type="entry name" value="RibonucZ/Hydroxyglut_hydro"/>
</dbReference>
<keyword evidence="2" id="KW-0479">Metal-binding</keyword>
<evidence type="ECO:0000259" key="5">
    <source>
        <dbReference type="SMART" id="SM00849"/>
    </source>
</evidence>
<dbReference type="SUPFAM" id="SSF56281">
    <property type="entry name" value="Metallo-hydrolase/oxidoreductase"/>
    <property type="match status" value="1"/>
</dbReference>